<dbReference type="EMBL" id="CP104064">
    <property type="protein sequence ID" value="WAH35176.1"/>
    <property type="molecule type" value="Genomic_DNA"/>
</dbReference>
<dbReference type="InterPro" id="IPR011008">
    <property type="entry name" value="Dimeric_a/b-barrel"/>
</dbReference>
<evidence type="ECO:0000259" key="1">
    <source>
        <dbReference type="Pfam" id="PF07110"/>
    </source>
</evidence>
<sequence length="102" mass="11249">MVKLIAMYRQPEDKAAFDHHYTNVHLPLAKKMPGLQKIEITKVLGTPMGTDADYYIMAEMYFADEEALKASMSTPDGKAAAKDVMGFAGNIVYMMIGDVVEG</sequence>
<proteinExistence type="predicted"/>
<feature type="domain" description="EthD" evidence="1">
    <location>
        <begin position="10"/>
        <end position="88"/>
    </location>
</feature>
<name>A0ABY6YXD4_9BACL</name>
<dbReference type="RefSeq" id="WP_268042139.1">
    <property type="nucleotide sequence ID" value="NZ_CP104064.1"/>
</dbReference>
<dbReference type="PANTHER" id="PTHR40260:SF2">
    <property type="entry name" value="BLR8190 PROTEIN"/>
    <property type="match status" value="1"/>
</dbReference>
<dbReference type="InterPro" id="IPR009799">
    <property type="entry name" value="EthD_dom"/>
</dbReference>
<evidence type="ECO:0000313" key="3">
    <source>
        <dbReference type="Proteomes" id="UP001164803"/>
    </source>
</evidence>
<protein>
    <submittedName>
        <fullName evidence="2">EthD family reductase</fullName>
    </submittedName>
</protein>
<gene>
    <name evidence="2" type="ORF">NZD86_12710</name>
</gene>
<dbReference type="Pfam" id="PF07110">
    <property type="entry name" value="EthD"/>
    <property type="match status" value="1"/>
</dbReference>
<organism evidence="2 3">
    <name type="scientific">Alicyclobacillus dauci</name>
    <dbReference type="NCBI Taxonomy" id="1475485"/>
    <lineage>
        <taxon>Bacteria</taxon>
        <taxon>Bacillati</taxon>
        <taxon>Bacillota</taxon>
        <taxon>Bacilli</taxon>
        <taxon>Bacillales</taxon>
        <taxon>Alicyclobacillaceae</taxon>
        <taxon>Alicyclobacillus</taxon>
    </lineage>
</organism>
<accession>A0ABY6YXD4</accession>
<reference evidence="2" key="1">
    <citation type="submission" date="2022-08" db="EMBL/GenBank/DDBJ databases">
        <title>Alicyclobacillus dauci DSM2870, complete genome.</title>
        <authorList>
            <person name="Wang Q."/>
            <person name="Cai R."/>
            <person name="Wang Z."/>
        </authorList>
    </citation>
    <scope>NUCLEOTIDE SEQUENCE</scope>
    <source>
        <strain evidence="2">DSM 28700</strain>
    </source>
</reference>
<dbReference type="Proteomes" id="UP001164803">
    <property type="component" value="Chromosome"/>
</dbReference>
<dbReference type="Gene3D" id="3.30.70.100">
    <property type="match status" value="1"/>
</dbReference>
<keyword evidence="3" id="KW-1185">Reference proteome</keyword>
<dbReference type="PANTHER" id="PTHR40260">
    <property type="entry name" value="BLR8190 PROTEIN"/>
    <property type="match status" value="1"/>
</dbReference>
<dbReference type="NCBIfam" id="TIGR02118">
    <property type="entry name" value="EthD family reductase"/>
    <property type="match status" value="1"/>
</dbReference>
<dbReference type="SUPFAM" id="SSF54909">
    <property type="entry name" value="Dimeric alpha+beta barrel"/>
    <property type="match status" value="1"/>
</dbReference>
<evidence type="ECO:0000313" key="2">
    <source>
        <dbReference type="EMBL" id="WAH35176.1"/>
    </source>
</evidence>